<reference evidence="4 5" key="1">
    <citation type="journal article" date="2015" name="Genome Biol. Evol.">
        <title>The genome of winter moth (Operophtera brumata) provides a genomic perspective on sexual dimorphism and phenology.</title>
        <authorList>
            <person name="Derks M.F."/>
            <person name="Smit S."/>
            <person name="Salis L."/>
            <person name="Schijlen E."/>
            <person name="Bossers A."/>
            <person name="Mateman C."/>
            <person name="Pijl A.S."/>
            <person name="de Ridder D."/>
            <person name="Groenen M.A."/>
            <person name="Visser M.E."/>
            <person name="Megens H.J."/>
        </authorList>
    </citation>
    <scope>NUCLEOTIDE SEQUENCE [LARGE SCALE GENOMIC DNA]</scope>
    <source>
        <strain evidence="4">WM2013NL</strain>
        <tissue evidence="4">Head and thorax</tissue>
    </source>
</reference>
<evidence type="ECO:0000313" key="4">
    <source>
        <dbReference type="EMBL" id="KOB70221.1"/>
    </source>
</evidence>
<keyword evidence="5" id="KW-1185">Reference proteome</keyword>
<gene>
    <name evidence="4" type="ORF">OBRU01_15654</name>
</gene>
<protein>
    <submittedName>
        <fullName evidence="4">Type I inositol-3,4-bisphosphate 4-phosphatase</fullName>
    </submittedName>
</protein>
<sequence length="336" mass="38673">MRYNKQELFALASQTSQSFDREGVLVLKERQDSFFRRSEGCSVRWFRLRGNLLFYLKGPEPWYEPLGVIVLGNHQVSVQSQDENGHWPFQIVWENGFCYRMATFLECERTLWLKAMEAAPYEQIVRRIANLYHQLDETRTLIDLRRHRTINKIINDFNEVPLCELSLSCDNLLCDANGNPPSPFAAVFVLFPEKEFFSRTVMFRGSDGITSDVLVRIVVFDVCEPFTQTGVAMGSVTMRLSHIQVSILPHGDVPRQRRHHERRAGAHRGFRRSLPPRLGLKLKYPSYGALLRHSFVNPHQATYRFQSGLGGDITIFALARPPIKTDDTRQVGASSR</sequence>
<dbReference type="InterPro" id="IPR001849">
    <property type="entry name" value="PH_domain"/>
</dbReference>
<comment type="caution">
    <text evidence="4">The sequence shown here is derived from an EMBL/GenBank/DDBJ whole genome shotgun (WGS) entry which is preliminary data.</text>
</comment>
<dbReference type="SMART" id="SM00233">
    <property type="entry name" value="PH"/>
    <property type="match status" value="1"/>
</dbReference>
<evidence type="ECO:0000256" key="1">
    <source>
        <dbReference type="ARBA" id="ARBA00022801"/>
    </source>
</evidence>
<keyword evidence="1" id="KW-0378">Hydrolase</keyword>
<dbReference type="GO" id="GO:0005737">
    <property type="term" value="C:cytoplasm"/>
    <property type="evidence" value="ECO:0007669"/>
    <property type="project" value="TreeGrafter"/>
</dbReference>
<evidence type="ECO:0000313" key="5">
    <source>
        <dbReference type="Proteomes" id="UP000037510"/>
    </source>
</evidence>
<dbReference type="Proteomes" id="UP000037510">
    <property type="component" value="Unassembled WGS sequence"/>
</dbReference>
<evidence type="ECO:0000256" key="2">
    <source>
        <dbReference type="ARBA" id="ARBA00023098"/>
    </source>
</evidence>
<dbReference type="PANTHER" id="PTHR12187">
    <property type="entry name" value="AGAP000124-PA"/>
    <property type="match status" value="1"/>
</dbReference>
<feature type="domain" description="PH" evidence="3">
    <location>
        <begin position="19"/>
        <end position="123"/>
    </location>
</feature>
<dbReference type="SUPFAM" id="SSF50729">
    <property type="entry name" value="PH domain-like"/>
    <property type="match status" value="1"/>
</dbReference>
<accession>A0A0L7L4G8</accession>
<keyword evidence="2" id="KW-0443">Lipid metabolism</keyword>
<dbReference type="AlphaFoldDB" id="A0A0L7L4G8"/>
<dbReference type="InterPro" id="IPR011993">
    <property type="entry name" value="PH-like_dom_sf"/>
</dbReference>
<dbReference type="InterPro" id="IPR039034">
    <property type="entry name" value="INPP4"/>
</dbReference>
<dbReference type="PANTHER" id="PTHR12187:SF11">
    <property type="entry name" value="PHOSPHATIDYLINOSITOL-3,4-BISPHOSPHATE 4-PHOSPHATASE"/>
    <property type="match status" value="1"/>
</dbReference>
<dbReference type="Pfam" id="PF00169">
    <property type="entry name" value="PH"/>
    <property type="match status" value="1"/>
</dbReference>
<dbReference type="STRING" id="104452.A0A0L7L4G8"/>
<name>A0A0L7L4G8_OPEBR</name>
<dbReference type="GO" id="GO:0016316">
    <property type="term" value="F:phosphatidylinositol-3,4-bisphosphate 4-phosphatase activity"/>
    <property type="evidence" value="ECO:0007669"/>
    <property type="project" value="InterPro"/>
</dbReference>
<organism evidence="4 5">
    <name type="scientific">Operophtera brumata</name>
    <name type="common">Winter moth</name>
    <name type="synonym">Phalaena brumata</name>
    <dbReference type="NCBI Taxonomy" id="104452"/>
    <lineage>
        <taxon>Eukaryota</taxon>
        <taxon>Metazoa</taxon>
        <taxon>Ecdysozoa</taxon>
        <taxon>Arthropoda</taxon>
        <taxon>Hexapoda</taxon>
        <taxon>Insecta</taxon>
        <taxon>Pterygota</taxon>
        <taxon>Neoptera</taxon>
        <taxon>Endopterygota</taxon>
        <taxon>Lepidoptera</taxon>
        <taxon>Glossata</taxon>
        <taxon>Ditrysia</taxon>
        <taxon>Geometroidea</taxon>
        <taxon>Geometridae</taxon>
        <taxon>Larentiinae</taxon>
        <taxon>Operophtera</taxon>
    </lineage>
</organism>
<dbReference type="EMBL" id="JTDY01003064">
    <property type="protein sequence ID" value="KOB70221.1"/>
    <property type="molecule type" value="Genomic_DNA"/>
</dbReference>
<evidence type="ECO:0000259" key="3">
    <source>
        <dbReference type="SMART" id="SM00233"/>
    </source>
</evidence>
<proteinExistence type="predicted"/>
<dbReference type="Gene3D" id="2.30.29.30">
    <property type="entry name" value="Pleckstrin-homology domain (PH domain)/Phosphotyrosine-binding domain (PTB)"/>
    <property type="match status" value="1"/>
</dbReference>